<evidence type="ECO:0000313" key="2">
    <source>
        <dbReference type="Proteomes" id="UP000198892"/>
    </source>
</evidence>
<accession>A0A1I5UUP1</accession>
<dbReference type="RefSeq" id="WP_093337941.1">
    <property type="nucleotide sequence ID" value="NZ_FOXD01000014.1"/>
</dbReference>
<protein>
    <submittedName>
        <fullName evidence="1">Uncharacterized protein</fullName>
    </submittedName>
</protein>
<organism evidence="1 2">
    <name type="scientific">Salibacterium halotolerans</name>
    <dbReference type="NCBI Taxonomy" id="1884432"/>
    <lineage>
        <taxon>Bacteria</taxon>
        <taxon>Bacillati</taxon>
        <taxon>Bacillota</taxon>
        <taxon>Bacilli</taxon>
        <taxon>Bacillales</taxon>
        <taxon>Bacillaceae</taxon>
    </lineage>
</organism>
<dbReference type="Proteomes" id="UP000198892">
    <property type="component" value="Unassembled WGS sequence"/>
</dbReference>
<gene>
    <name evidence="1" type="ORF">SAMN05518683_11464</name>
</gene>
<reference evidence="2" key="1">
    <citation type="submission" date="2016-10" db="EMBL/GenBank/DDBJ databases">
        <authorList>
            <person name="Varghese N."/>
            <person name="Submissions S."/>
        </authorList>
    </citation>
    <scope>NUCLEOTIDE SEQUENCE [LARGE SCALE GENOMIC DNA]</scope>
    <source>
        <strain evidence="2">S7</strain>
    </source>
</reference>
<evidence type="ECO:0000313" key="1">
    <source>
        <dbReference type="EMBL" id="SFP98981.1"/>
    </source>
</evidence>
<dbReference type="EMBL" id="FOXD01000014">
    <property type="protein sequence ID" value="SFP98981.1"/>
    <property type="molecule type" value="Genomic_DNA"/>
</dbReference>
<sequence length="184" mass="21441">MIPDLDQIKRRVKEAKEASGDTPEPVPEPTPEAFVPKVFSLACLYRGKIIQDAYKKYEAIAEETWDLLPVYNSAKLDAAKGYVDVASFCEDAETRFKAYCFCVMYNVMTDEGESTDIARVKFRIFTIKYRIEEEEGYEPAELTADDKTELRHLLEDDDYFNEQFTYYTEELNQRKEALKHEPNK</sequence>
<dbReference type="STRING" id="1884432.SAMN05518683_11464"/>
<dbReference type="AlphaFoldDB" id="A0A1I5UUP1"/>
<keyword evidence="2" id="KW-1185">Reference proteome</keyword>
<name>A0A1I5UUP1_9BACI</name>
<proteinExistence type="predicted"/>